<dbReference type="Pfam" id="PF20549">
    <property type="entry name" value="DUF6763"/>
    <property type="match status" value="1"/>
</dbReference>
<protein>
    <submittedName>
        <fullName evidence="2">Uncharacterized protein</fullName>
    </submittedName>
</protein>
<comment type="caution">
    <text evidence="2">The sequence shown here is derived from an EMBL/GenBank/DDBJ whole genome shotgun (WGS) entry which is preliminary data.</text>
</comment>
<feature type="region of interest" description="Disordered" evidence="1">
    <location>
        <begin position="62"/>
        <end position="89"/>
    </location>
</feature>
<dbReference type="Proteomes" id="UP000298050">
    <property type="component" value="Unassembled WGS sequence"/>
</dbReference>
<dbReference type="RefSeq" id="WP_135443885.1">
    <property type="nucleotide sequence ID" value="NZ_SRLE01000007.1"/>
</dbReference>
<evidence type="ECO:0000313" key="2">
    <source>
        <dbReference type="EMBL" id="TGD73585.1"/>
    </source>
</evidence>
<dbReference type="AlphaFoldDB" id="A0A4Z0M2S7"/>
<sequence length="105" mass="12238">MKMLRPVTGAWYKDTQTDALFEVVDWDPTSLAIEIQYLDGEVSELDLEAWRELMPERAAAPEDWRSPFELDDEDMLDPDLPMHPEDWSNPLNFVEPDAMYGVDDF</sequence>
<dbReference type="InterPro" id="IPR046651">
    <property type="entry name" value="DUF6763"/>
</dbReference>
<accession>A0A4Z0M2S7</accession>
<name>A0A4Z0M2S7_9GAMM</name>
<evidence type="ECO:0000313" key="3">
    <source>
        <dbReference type="Proteomes" id="UP000298050"/>
    </source>
</evidence>
<evidence type="ECO:0000256" key="1">
    <source>
        <dbReference type="SAM" id="MobiDB-lite"/>
    </source>
</evidence>
<proteinExistence type="predicted"/>
<organism evidence="2 3">
    <name type="scientific">Mangrovimicrobium sediminis</name>
    <dbReference type="NCBI Taxonomy" id="2562682"/>
    <lineage>
        <taxon>Bacteria</taxon>
        <taxon>Pseudomonadati</taxon>
        <taxon>Pseudomonadota</taxon>
        <taxon>Gammaproteobacteria</taxon>
        <taxon>Cellvibrionales</taxon>
        <taxon>Halieaceae</taxon>
        <taxon>Mangrovimicrobium</taxon>
    </lineage>
</organism>
<keyword evidence="3" id="KW-1185">Reference proteome</keyword>
<dbReference type="OrthoDB" id="7062948at2"/>
<dbReference type="EMBL" id="SRLE01000007">
    <property type="protein sequence ID" value="TGD73585.1"/>
    <property type="molecule type" value="Genomic_DNA"/>
</dbReference>
<reference evidence="2 3" key="1">
    <citation type="submission" date="2019-04" db="EMBL/GenBank/DDBJ databases">
        <title>Taxonomy of novel Haliea sp. from mangrove soil of West Coast of India.</title>
        <authorList>
            <person name="Verma A."/>
            <person name="Kumar P."/>
            <person name="Krishnamurthi S."/>
        </authorList>
    </citation>
    <scope>NUCLEOTIDE SEQUENCE [LARGE SCALE GENOMIC DNA]</scope>
    <source>
        <strain evidence="2 3">SAOS-164</strain>
    </source>
</reference>
<gene>
    <name evidence="2" type="ORF">E4634_11205</name>
</gene>